<proteinExistence type="predicted"/>
<dbReference type="RefSeq" id="WP_189949552.1">
    <property type="nucleotide sequence ID" value="NZ_BMVG01000002.1"/>
</dbReference>
<dbReference type="EMBL" id="BMVG01000002">
    <property type="protein sequence ID" value="GHE00179.1"/>
    <property type="molecule type" value="Genomic_DNA"/>
</dbReference>
<dbReference type="Proteomes" id="UP000655443">
    <property type="component" value="Unassembled WGS sequence"/>
</dbReference>
<feature type="signal peptide" evidence="1">
    <location>
        <begin position="1"/>
        <end position="24"/>
    </location>
</feature>
<organism evidence="2 3">
    <name type="scientific">Streptomyces alanosinicus</name>
    <dbReference type="NCBI Taxonomy" id="68171"/>
    <lineage>
        <taxon>Bacteria</taxon>
        <taxon>Bacillati</taxon>
        <taxon>Actinomycetota</taxon>
        <taxon>Actinomycetes</taxon>
        <taxon>Kitasatosporales</taxon>
        <taxon>Streptomycetaceae</taxon>
        <taxon>Streptomyces</taxon>
    </lineage>
</organism>
<protein>
    <recommendedName>
        <fullName evidence="4">Chaplin</fullName>
    </recommendedName>
</protein>
<gene>
    <name evidence="2" type="ORF">GCM10010339_14110</name>
</gene>
<accession>A0A918YE55</accession>
<reference evidence="2" key="2">
    <citation type="submission" date="2020-09" db="EMBL/GenBank/DDBJ databases">
        <authorList>
            <person name="Sun Q."/>
            <person name="Ohkuma M."/>
        </authorList>
    </citation>
    <scope>NUCLEOTIDE SEQUENCE</scope>
    <source>
        <strain evidence="2">JCM 4714</strain>
    </source>
</reference>
<keyword evidence="3" id="KW-1185">Reference proteome</keyword>
<comment type="caution">
    <text evidence="2">The sequence shown here is derived from an EMBL/GenBank/DDBJ whole genome shotgun (WGS) entry which is preliminary data.</text>
</comment>
<reference evidence="2" key="1">
    <citation type="journal article" date="2014" name="Int. J. Syst. Evol. Microbiol.">
        <title>Complete genome sequence of Corynebacterium casei LMG S-19264T (=DSM 44701T), isolated from a smear-ripened cheese.</title>
        <authorList>
            <consortium name="US DOE Joint Genome Institute (JGI-PGF)"/>
            <person name="Walter F."/>
            <person name="Albersmeier A."/>
            <person name="Kalinowski J."/>
            <person name="Ruckert C."/>
        </authorList>
    </citation>
    <scope>NUCLEOTIDE SEQUENCE</scope>
    <source>
        <strain evidence="2">JCM 4714</strain>
    </source>
</reference>
<evidence type="ECO:0000313" key="2">
    <source>
        <dbReference type="EMBL" id="GHE00179.1"/>
    </source>
</evidence>
<dbReference type="AlphaFoldDB" id="A0A918YE55"/>
<keyword evidence="1" id="KW-0732">Signal</keyword>
<feature type="chain" id="PRO_5037093642" description="Chaplin" evidence="1">
    <location>
        <begin position="25"/>
        <end position="76"/>
    </location>
</feature>
<evidence type="ECO:0000256" key="1">
    <source>
        <dbReference type="SAM" id="SignalP"/>
    </source>
</evidence>
<evidence type="ECO:0000313" key="3">
    <source>
        <dbReference type="Proteomes" id="UP000655443"/>
    </source>
</evidence>
<sequence length="76" mass="7499">MMKKLLATAVLTAAVAALAAPAHADDREIDSDAVRCAENLTVLPLLQPASPLSLAAGALAAVPVCGAGSALNQLHG</sequence>
<evidence type="ECO:0008006" key="4">
    <source>
        <dbReference type="Google" id="ProtNLM"/>
    </source>
</evidence>
<name>A0A918YE55_9ACTN</name>